<evidence type="ECO:0000313" key="3">
    <source>
        <dbReference type="EMBL" id="EXJ84299.1"/>
    </source>
</evidence>
<dbReference type="SMART" id="SM00443">
    <property type="entry name" value="G_patch"/>
    <property type="match status" value="1"/>
</dbReference>
<dbReference type="eggNOG" id="ENOG502SNBH">
    <property type="taxonomic scope" value="Eukaryota"/>
</dbReference>
<sequence length="254" mass="28057">MADEDEDYFLPVQDQRAFGAGIKRKRIAFVPATSPESSISSGTAPQSTSAAAEARYLSIVLRKSAKEKEDLGDQNKSELEAEGDVALSDQVKLGPEGEPDKVEPVMQTCPVCRQSISSPNDKVAMGAHESSIAHQVCLEHSHPPSHLDREHVGLRYLTSYGWDPDSRTGLGARQEGIRIPVKPKEKKDTAGLRETVEDDGKVTKRKVTAKKDETIVRLNAKQVRMMDTEAKKKAERLRRSFYGPDLEQYLGPNS</sequence>
<dbReference type="Proteomes" id="UP000019478">
    <property type="component" value="Unassembled WGS sequence"/>
</dbReference>
<dbReference type="RefSeq" id="XP_007733284.1">
    <property type="nucleotide sequence ID" value="XM_007735094.1"/>
</dbReference>
<dbReference type="GO" id="GO:0003676">
    <property type="term" value="F:nucleic acid binding"/>
    <property type="evidence" value="ECO:0007669"/>
    <property type="project" value="InterPro"/>
</dbReference>
<evidence type="ECO:0000259" key="2">
    <source>
        <dbReference type="PROSITE" id="PS50174"/>
    </source>
</evidence>
<dbReference type="AlphaFoldDB" id="W9YPW6"/>
<feature type="region of interest" description="Disordered" evidence="1">
    <location>
        <begin position="67"/>
        <end position="105"/>
    </location>
</feature>
<dbReference type="EMBL" id="AMGY01000004">
    <property type="protein sequence ID" value="EXJ84299.1"/>
    <property type="molecule type" value="Genomic_DNA"/>
</dbReference>
<protein>
    <recommendedName>
        <fullName evidence="2">G-patch domain-containing protein</fullName>
    </recommendedName>
</protein>
<evidence type="ECO:0000313" key="4">
    <source>
        <dbReference type="Proteomes" id="UP000019478"/>
    </source>
</evidence>
<dbReference type="Pfam" id="PF01585">
    <property type="entry name" value="G-patch"/>
    <property type="match status" value="1"/>
</dbReference>
<name>W9YPW6_9EURO</name>
<proteinExistence type="predicted"/>
<dbReference type="GeneID" id="19169084"/>
<dbReference type="PROSITE" id="PS50174">
    <property type="entry name" value="G_PATCH"/>
    <property type="match status" value="1"/>
</dbReference>
<feature type="domain" description="G-patch" evidence="2">
    <location>
        <begin position="149"/>
        <end position="197"/>
    </location>
</feature>
<gene>
    <name evidence="3" type="ORF">A1O3_04966</name>
</gene>
<dbReference type="PANTHER" id="PTHR20923">
    <property type="entry name" value="BAT4 PROTEIN-RELATED"/>
    <property type="match status" value="1"/>
</dbReference>
<keyword evidence="4" id="KW-1185">Reference proteome</keyword>
<reference evidence="3 4" key="1">
    <citation type="submission" date="2013-03" db="EMBL/GenBank/DDBJ databases">
        <title>The Genome Sequence of Capronia epimyces CBS 606.96.</title>
        <authorList>
            <consortium name="The Broad Institute Genomics Platform"/>
            <person name="Cuomo C."/>
            <person name="de Hoog S."/>
            <person name="Gorbushina A."/>
            <person name="Walker B."/>
            <person name="Young S.K."/>
            <person name="Zeng Q."/>
            <person name="Gargeya S."/>
            <person name="Fitzgerald M."/>
            <person name="Haas B."/>
            <person name="Abouelleil A."/>
            <person name="Allen A.W."/>
            <person name="Alvarado L."/>
            <person name="Arachchi H.M."/>
            <person name="Berlin A.M."/>
            <person name="Chapman S.B."/>
            <person name="Gainer-Dewar J."/>
            <person name="Goldberg J."/>
            <person name="Griggs A."/>
            <person name="Gujja S."/>
            <person name="Hansen M."/>
            <person name="Howarth C."/>
            <person name="Imamovic A."/>
            <person name="Ireland A."/>
            <person name="Larimer J."/>
            <person name="McCowan C."/>
            <person name="Murphy C."/>
            <person name="Pearson M."/>
            <person name="Poon T.W."/>
            <person name="Priest M."/>
            <person name="Roberts A."/>
            <person name="Saif S."/>
            <person name="Shea T."/>
            <person name="Sisk P."/>
            <person name="Sykes S."/>
            <person name="Wortman J."/>
            <person name="Nusbaum C."/>
            <person name="Birren B."/>
        </authorList>
    </citation>
    <scope>NUCLEOTIDE SEQUENCE [LARGE SCALE GENOMIC DNA]</scope>
    <source>
        <strain evidence="3 4">CBS 606.96</strain>
    </source>
</reference>
<organism evidence="3 4">
    <name type="scientific">Capronia epimyces CBS 606.96</name>
    <dbReference type="NCBI Taxonomy" id="1182542"/>
    <lineage>
        <taxon>Eukaryota</taxon>
        <taxon>Fungi</taxon>
        <taxon>Dikarya</taxon>
        <taxon>Ascomycota</taxon>
        <taxon>Pezizomycotina</taxon>
        <taxon>Eurotiomycetes</taxon>
        <taxon>Chaetothyriomycetidae</taxon>
        <taxon>Chaetothyriales</taxon>
        <taxon>Herpotrichiellaceae</taxon>
        <taxon>Capronia</taxon>
    </lineage>
</organism>
<dbReference type="InterPro" id="IPR000467">
    <property type="entry name" value="G_patch_dom"/>
</dbReference>
<comment type="caution">
    <text evidence="3">The sequence shown here is derived from an EMBL/GenBank/DDBJ whole genome shotgun (WGS) entry which is preliminary data.</text>
</comment>
<dbReference type="HOGENOM" id="CLU_079943_0_0_1"/>
<dbReference type="InterPro" id="IPR039146">
    <property type="entry name" value="GPANK1"/>
</dbReference>
<feature type="compositionally biased region" description="Basic and acidic residues" evidence="1">
    <location>
        <begin position="67"/>
        <end position="79"/>
    </location>
</feature>
<dbReference type="OrthoDB" id="20282at2759"/>
<dbReference type="STRING" id="1182542.W9YPW6"/>
<accession>W9YPW6</accession>
<evidence type="ECO:0000256" key="1">
    <source>
        <dbReference type="SAM" id="MobiDB-lite"/>
    </source>
</evidence>
<dbReference type="PANTHER" id="PTHR20923:SF1">
    <property type="entry name" value="G PATCH DOMAIN AND ANKYRIN REPEAT-CONTAINING PROTEIN 1"/>
    <property type="match status" value="1"/>
</dbReference>